<gene>
    <name evidence="2" type="ORF">PYTT_1553</name>
</gene>
<reference evidence="3" key="1">
    <citation type="submission" date="2016-09" db="EMBL/GenBank/DDBJ databases">
        <authorList>
            <person name="Koehorst J."/>
        </authorList>
    </citation>
    <scope>NUCLEOTIDE SEQUENCE [LARGE SCALE GENOMIC DNA]</scope>
</reference>
<dbReference type="RefSeq" id="WP_067777291.1">
    <property type="nucleotide sequence ID" value="NZ_LIGX01000035.1"/>
</dbReference>
<evidence type="ECO:0000313" key="3">
    <source>
        <dbReference type="Proteomes" id="UP000176204"/>
    </source>
</evidence>
<dbReference type="Proteomes" id="UP000176204">
    <property type="component" value="Chromosome I"/>
</dbReference>
<name>A0A1C7PAE4_9BACT</name>
<evidence type="ECO:0000313" key="2">
    <source>
        <dbReference type="EMBL" id="SEH89994.1"/>
    </source>
</evidence>
<protein>
    <submittedName>
        <fullName evidence="2">Beta-lactamase/transpeptidase-like</fullName>
    </submittedName>
</protein>
<keyword evidence="3" id="KW-1185">Reference proteome</keyword>
<proteinExistence type="predicted"/>
<evidence type="ECO:0000256" key="1">
    <source>
        <dbReference type="SAM" id="SignalP"/>
    </source>
</evidence>
<feature type="signal peptide" evidence="1">
    <location>
        <begin position="1"/>
        <end position="30"/>
    </location>
</feature>
<organism evidence="2 3">
    <name type="scientific">Akkermansia glycaniphila</name>
    <dbReference type="NCBI Taxonomy" id="1679444"/>
    <lineage>
        <taxon>Bacteria</taxon>
        <taxon>Pseudomonadati</taxon>
        <taxon>Verrucomicrobiota</taxon>
        <taxon>Verrucomicrobiia</taxon>
        <taxon>Verrucomicrobiales</taxon>
        <taxon>Akkermansiaceae</taxon>
        <taxon>Akkermansia</taxon>
    </lineage>
</organism>
<dbReference type="STRING" id="1679444.PYTT_1553"/>
<dbReference type="EMBL" id="LT629973">
    <property type="protein sequence ID" value="SEH89994.1"/>
    <property type="molecule type" value="Genomic_DNA"/>
</dbReference>
<dbReference type="KEGG" id="agl:PYTT_1553"/>
<sequence>MHPLRTYTTHAALCCLGIALFAASTGKVSAEPAADLKTALQQIAPDTDPAANIKDMETLNHIMQAQLQGIHDQATADEAVALLQQSRLKLRTILHLLYQLDLPPELDRQKISIESTIGRMLLTYRAELKNKDFYGSDKLRHAMHDFFTPAKYMTLSYYVYPSQYTRLQKVYDTTLKDTIAALAQTSDNTSAETTAENLHYAARSLRSLQARMQNLDIQSGLNPSCPTGDPSLLPQIQNHIKQLQSVKYYDSPALQQTCETLFSPVSDHFEYMEILAQQECDLYTIILDYLSMIDDDTSAEDALLHTWQWTRKLNQLHTNMEQIAPPSNIAQHAILSQRRISMAPRYDQALFRLIRQMGNKKYYGSNELECNMQDLLHSIGQGIDPSIR</sequence>
<keyword evidence="1" id="KW-0732">Signal</keyword>
<dbReference type="AlphaFoldDB" id="A0A1C7PAE4"/>
<accession>A0A1C7PAE4</accession>
<feature type="chain" id="PRO_5014266458" evidence="1">
    <location>
        <begin position="31"/>
        <end position="388"/>
    </location>
</feature>